<comment type="function">
    <text evidence="1">Zinc chaperone that directly transfers zinc cofactor to target proteins, thereby activating them. Zinc is transferred from the CXCC motif in the GTPase domain to the zinc binding site in target proteins in a process requiring GTP hydrolysis.</text>
</comment>
<evidence type="ECO:0000313" key="4">
    <source>
        <dbReference type="Proteomes" id="UP001058124"/>
    </source>
</evidence>
<dbReference type="InterPro" id="IPR051316">
    <property type="entry name" value="Zinc-reg_GTPase_activator"/>
</dbReference>
<dbReference type="PANTHER" id="PTHR13748">
    <property type="entry name" value="COBW-RELATED"/>
    <property type="match status" value="1"/>
</dbReference>
<dbReference type="EMBL" id="BRLH01000004">
    <property type="protein sequence ID" value="GKX56038.1"/>
    <property type="molecule type" value="Genomic_DNA"/>
</dbReference>
<comment type="caution">
    <text evidence="3">The sequence shown here is derived from an EMBL/GenBank/DDBJ whole genome shotgun (WGS) entry which is preliminary data.</text>
</comment>
<evidence type="ECO:0000256" key="1">
    <source>
        <dbReference type="ARBA" id="ARBA00045658"/>
    </source>
</evidence>
<keyword evidence="4" id="KW-1185">Reference proteome</keyword>
<dbReference type="InterPro" id="IPR003495">
    <property type="entry name" value="CobW/HypB/UreG_nucleotide-bd"/>
</dbReference>
<dbReference type="Gene3D" id="3.40.50.300">
    <property type="entry name" value="P-loop containing nucleotide triphosphate hydrolases"/>
    <property type="match status" value="1"/>
</dbReference>
<dbReference type="CDD" id="cd03112">
    <property type="entry name" value="CobW-like"/>
    <property type="match status" value="1"/>
</dbReference>
<name>A0AAV5N1R9_9GAMM</name>
<evidence type="ECO:0000313" key="3">
    <source>
        <dbReference type="EMBL" id="GKX56038.1"/>
    </source>
</evidence>
<dbReference type="InterPro" id="IPR027417">
    <property type="entry name" value="P-loop_NTPase"/>
</dbReference>
<dbReference type="AlphaFoldDB" id="A0AAV5N1R9"/>
<dbReference type="PANTHER" id="PTHR13748:SF46">
    <property type="entry name" value="ZINC CHAPERONE YEIR"/>
    <property type="match status" value="1"/>
</dbReference>
<feature type="domain" description="CobW C-terminal" evidence="2">
    <location>
        <begin position="240"/>
        <end position="323"/>
    </location>
</feature>
<dbReference type="SUPFAM" id="SSF52540">
    <property type="entry name" value="P-loop containing nucleoside triphosphate hydrolases"/>
    <property type="match status" value="1"/>
</dbReference>
<dbReference type="Pfam" id="PF02492">
    <property type="entry name" value="cobW"/>
    <property type="match status" value="1"/>
</dbReference>
<proteinExistence type="predicted"/>
<dbReference type="Proteomes" id="UP001058124">
    <property type="component" value="Unassembled WGS sequence"/>
</dbReference>
<evidence type="ECO:0000259" key="2">
    <source>
        <dbReference type="SMART" id="SM00833"/>
    </source>
</evidence>
<accession>A0AAV5N1R9</accession>
<dbReference type="Pfam" id="PF07683">
    <property type="entry name" value="CobW_C"/>
    <property type="match status" value="1"/>
</dbReference>
<dbReference type="InterPro" id="IPR011629">
    <property type="entry name" value="CobW-like_C"/>
</dbReference>
<organism evidence="3 4">
    <name type="scientific">Leminorella grimontii</name>
    <dbReference type="NCBI Taxonomy" id="82981"/>
    <lineage>
        <taxon>Bacteria</taxon>
        <taxon>Pseudomonadati</taxon>
        <taxon>Pseudomonadota</taxon>
        <taxon>Gammaproteobacteria</taxon>
        <taxon>Enterobacterales</taxon>
        <taxon>Budviciaceae</taxon>
        <taxon>Leminorella</taxon>
    </lineage>
</organism>
<reference evidence="3" key="1">
    <citation type="submission" date="2022-06" db="EMBL/GenBank/DDBJ databases">
        <title>Draft genome sequences of Leminorella grimontii str. JCM5902.</title>
        <authorList>
            <person name="Wakabayashi Y."/>
            <person name="Kojima K."/>
        </authorList>
    </citation>
    <scope>NUCLEOTIDE SEQUENCE</scope>
    <source>
        <strain evidence="3">JCM 5902</strain>
    </source>
</reference>
<dbReference type="GO" id="GO:0005737">
    <property type="term" value="C:cytoplasm"/>
    <property type="evidence" value="ECO:0007669"/>
    <property type="project" value="TreeGrafter"/>
</dbReference>
<gene>
    <name evidence="3" type="ORF">SOASR030_21500</name>
</gene>
<sequence>MTRVNLITGFLGSGKTTTIQHLLSQKPEGESWAILVNEFGEIGIDGALLKNRGAVMKEIPGGCLCCVNGLPMQVGLNMLLKQAKPDRLLIEPTGLGHPKQVLALLTSDVYQPLLTVGATLCLLDARQLSEPRYAQNDNFRDQLAAADLILVNKTDTYQEEDRSAFFQWRQANAPERPYEFIQQGAVSLDVLDAPRLNLPELPDSVHHAHAPKAQSGLAALSLPNAQGWRRALNQGQGYVSCGWIFDADTCFSTAALLDWVRLAPVERVKGVMRIVEGTIVFNRQGFDLKIETQAVAPVDSRVELINSGDAPWNELQSALLKARIPKP</sequence>
<dbReference type="SMART" id="SM00833">
    <property type="entry name" value="CobW_C"/>
    <property type="match status" value="1"/>
</dbReference>
<dbReference type="RefSeq" id="WP_027274447.1">
    <property type="nucleotide sequence ID" value="NZ_BRLH01000004.1"/>
</dbReference>
<protein>
    <submittedName>
        <fullName evidence="3">GTP-binding protein</fullName>
    </submittedName>
</protein>